<evidence type="ECO:0000313" key="2">
    <source>
        <dbReference type="EMBL" id="MBT0662902.1"/>
    </source>
</evidence>
<name>A0AAW4L509_9BACT</name>
<keyword evidence="1" id="KW-1133">Transmembrane helix</keyword>
<comment type="caution">
    <text evidence="2">The sequence shown here is derived from an EMBL/GenBank/DDBJ whole genome shotgun (WGS) entry which is preliminary data.</text>
</comment>
<dbReference type="AlphaFoldDB" id="A0AAW4L509"/>
<organism evidence="2 3">
    <name type="scientific">Geoanaerobacter pelophilus</name>
    <dbReference type="NCBI Taxonomy" id="60036"/>
    <lineage>
        <taxon>Bacteria</taxon>
        <taxon>Pseudomonadati</taxon>
        <taxon>Thermodesulfobacteriota</taxon>
        <taxon>Desulfuromonadia</taxon>
        <taxon>Geobacterales</taxon>
        <taxon>Geobacteraceae</taxon>
        <taxon>Geoanaerobacter</taxon>
    </lineage>
</organism>
<sequence>MSLHNLLEILASPQVLTAMITPVVLISACGTLIFSTSGRLGRLYDRLNTLKGELEGIMAGKLDLPEERITYAQEQLRLQRRRGVLIQRALASLYSATLMFIAASLAVALSVALGRLAWLATVFALSGGAFLFVASALLLFESRYNLTFINHHIDFIASLQEHAAGSVALKFQQDDPANGPKQAAP</sequence>
<evidence type="ECO:0000313" key="3">
    <source>
        <dbReference type="Proteomes" id="UP000811899"/>
    </source>
</evidence>
<dbReference type="Proteomes" id="UP000811899">
    <property type="component" value="Unassembled WGS sequence"/>
</dbReference>
<feature type="transmembrane region" description="Helical" evidence="1">
    <location>
        <begin position="117"/>
        <end position="140"/>
    </location>
</feature>
<feature type="transmembrane region" description="Helical" evidence="1">
    <location>
        <begin position="89"/>
        <end position="111"/>
    </location>
</feature>
<feature type="transmembrane region" description="Helical" evidence="1">
    <location>
        <begin position="15"/>
        <end position="34"/>
    </location>
</feature>
<proteinExistence type="predicted"/>
<protein>
    <submittedName>
        <fullName evidence="2">DUF2721 domain-containing protein</fullName>
    </submittedName>
</protein>
<keyword evidence="1" id="KW-0472">Membrane</keyword>
<keyword evidence="1" id="KW-0812">Transmembrane</keyword>
<dbReference type="EMBL" id="JAHCVJ010000001">
    <property type="protein sequence ID" value="MBT0662902.1"/>
    <property type="molecule type" value="Genomic_DNA"/>
</dbReference>
<reference evidence="2 3" key="1">
    <citation type="submission" date="2021-05" db="EMBL/GenBank/DDBJ databases">
        <title>The draft genome of Geobacter pelophilus DSM 12255.</title>
        <authorList>
            <person name="Xu Z."/>
            <person name="Masuda Y."/>
            <person name="Itoh H."/>
            <person name="Senoo K."/>
        </authorList>
    </citation>
    <scope>NUCLEOTIDE SEQUENCE [LARGE SCALE GENOMIC DNA]</scope>
    <source>
        <strain evidence="2 3">DSM 12255</strain>
    </source>
</reference>
<keyword evidence="3" id="KW-1185">Reference proteome</keyword>
<evidence type="ECO:0000256" key="1">
    <source>
        <dbReference type="SAM" id="Phobius"/>
    </source>
</evidence>
<dbReference type="InterPro" id="IPR021279">
    <property type="entry name" value="DUF2721"/>
</dbReference>
<accession>A0AAW4L509</accession>
<dbReference type="Pfam" id="PF11026">
    <property type="entry name" value="DUF2721"/>
    <property type="match status" value="1"/>
</dbReference>
<dbReference type="RefSeq" id="WP_214169694.1">
    <property type="nucleotide sequence ID" value="NZ_JAHCVJ010000001.1"/>
</dbReference>
<gene>
    <name evidence="2" type="ORF">KI809_01210</name>
</gene>